<protein>
    <submittedName>
        <fullName evidence="2">Uncharacterized protein</fullName>
    </submittedName>
</protein>
<reference evidence="2" key="1">
    <citation type="submission" date="2021-10" db="EMBL/GenBank/DDBJ databases">
        <title>Tropical sea cucumber genome reveals ecological adaptation and Cuvierian tubules defense mechanism.</title>
        <authorList>
            <person name="Chen T."/>
        </authorList>
    </citation>
    <scope>NUCLEOTIDE SEQUENCE</scope>
    <source>
        <strain evidence="2">Nanhai2018</strain>
        <tissue evidence="2">Muscle</tissue>
    </source>
</reference>
<dbReference type="Proteomes" id="UP001152320">
    <property type="component" value="Chromosome 7"/>
</dbReference>
<accession>A0A9Q1HBE9</accession>
<evidence type="ECO:0000256" key="1">
    <source>
        <dbReference type="SAM" id="Phobius"/>
    </source>
</evidence>
<organism evidence="2 3">
    <name type="scientific">Holothuria leucospilota</name>
    <name type="common">Black long sea cucumber</name>
    <name type="synonym">Mertensiothuria leucospilota</name>
    <dbReference type="NCBI Taxonomy" id="206669"/>
    <lineage>
        <taxon>Eukaryota</taxon>
        <taxon>Metazoa</taxon>
        <taxon>Echinodermata</taxon>
        <taxon>Eleutherozoa</taxon>
        <taxon>Echinozoa</taxon>
        <taxon>Holothuroidea</taxon>
        <taxon>Aspidochirotacea</taxon>
        <taxon>Aspidochirotida</taxon>
        <taxon>Holothuriidae</taxon>
        <taxon>Holothuria</taxon>
    </lineage>
</organism>
<proteinExistence type="predicted"/>
<keyword evidence="3" id="KW-1185">Reference proteome</keyword>
<name>A0A9Q1HBE9_HOLLE</name>
<keyword evidence="1" id="KW-0812">Transmembrane</keyword>
<feature type="transmembrane region" description="Helical" evidence="1">
    <location>
        <begin position="20"/>
        <end position="38"/>
    </location>
</feature>
<gene>
    <name evidence="2" type="ORF">HOLleu_16743</name>
</gene>
<sequence>MRCCQTRHLKKRRIIGKLYLLERLVAILLTIYVTSNLVTATCPTDQMLFRARDLDSKIEAVLGTMDTNIESGTGINGMDEVRNNTLLLASSTLTDEQTLDLHYRSLYIFGKAVLNMNTLAMREPGTSEFRRKLSRLYSALNNLMSTILRCKQISSISAEVSYDLPCDVLCTRQRNFHVMRIMEEYVVALLRNLRT</sequence>
<dbReference type="AlphaFoldDB" id="A0A9Q1HBE9"/>
<evidence type="ECO:0000313" key="2">
    <source>
        <dbReference type="EMBL" id="KAJ8039121.1"/>
    </source>
</evidence>
<keyword evidence="1" id="KW-1133">Transmembrane helix</keyword>
<comment type="caution">
    <text evidence="2">The sequence shown here is derived from an EMBL/GenBank/DDBJ whole genome shotgun (WGS) entry which is preliminary data.</text>
</comment>
<dbReference type="EMBL" id="JAIZAY010000007">
    <property type="protein sequence ID" value="KAJ8039121.1"/>
    <property type="molecule type" value="Genomic_DNA"/>
</dbReference>
<keyword evidence="1" id="KW-0472">Membrane</keyword>
<evidence type="ECO:0000313" key="3">
    <source>
        <dbReference type="Proteomes" id="UP001152320"/>
    </source>
</evidence>